<dbReference type="EMBL" id="QCYY01002003">
    <property type="protein sequence ID" value="ROT73694.1"/>
    <property type="molecule type" value="Genomic_DNA"/>
</dbReference>
<feature type="compositionally biased region" description="Low complexity" evidence="1">
    <location>
        <begin position="128"/>
        <end position="139"/>
    </location>
</feature>
<feature type="compositionally biased region" description="Pro residues" evidence="1">
    <location>
        <begin position="380"/>
        <end position="390"/>
    </location>
</feature>
<organism evidence="2 3">
    <name type="scientific">Penaeus vannamei</name>
    <name type="common">Whiteleg shrimp</name>
    <name type="synonym">Litopenaeus vannamei</name>
    <dbReference type="NCBI Taxonomy" id="6689"/>
    <lineage>
        <taxon>Eukaryota</taxon>
        <taxon>Metazoa</taxon>
        <taxon>Ecdysozoa</taxon>
        <taxon>Arthropoda</taxon>
        <taxon>Crustacea</taxon>
        <taxon>Multicrustacea</taxon>
        <taxon>Malacostraca</taxon>
        <taxon>Eumalacostraca</taxon>
        <taxon>Eucarida</taxon>
        <taxon>Decapoda</taxon>
        <taxon>Dendrobranchiata</taxon>
        <taxon>Penaeoidea</taxon>
        <taxon>Penaeidae</taxon>
        <taxon>Penaeus</taxon>
    </lineage>
</organism>
<feature type="region of interest" description="Disordered" evidence="1">
    <location>
        <begin position="35"/>
        <end position="475"/>
    </location>
</feature>
<protein>
    <submittedName>
        <fullName evidence="2">Uncharacterized protein</fullName>
    </submittedName>
</protein>
<evidence type="ECO:0000256" key="1">
    <source>
        <dbReference type="SAM" id="MobiDB-lite"/>
    </source>
</evidence>
<feature type="compositionally biased region" description="Pro residues" evidence="1">
    <location>
        <begin position="195"/>
        <end position="206"/>
    </location>
</feature>
<evidence type="ECO:0000313" key="2">
    <source>
        <dbReference type="EMBL" id="ROT73694.1"/>
    </source>
</evidence>
<reference evidence="2 3" key="1">
    <citation type="submission" date="2018-04" db="EMBL/GenBank/DDBJ databases">
        <authorList>
            <person name="Zhang X."/>
            <person name="Yuan J."/>
            <person name="Li F."/>
            <person name="Xiang J."/>
        </authorList>
    </citation>
    <scope>NUCLEOTIDE SEQUENCE [LARGE SCALE GENOMIC DNA]</scope>
    <source>
        <tissue evidence="2">Muscle</tissue>
    </source>
</reference>
<feature type="compositionally biased region" description="Pro residues" evidence="1">
    <location>
        <begin position="169"/>
        <end position="185"/>
    </location>
</feature>
<feature type="compositionally biased region" description="Polar residues" evidence="1">
    <location>
        <begin position="355"/>
        <end position="374"/>
    </location>
</feature>
<evidence type="ECO:0000313" key="3">
    <source>
        <dbReference type="Proteomes" id="UP000283509"/>
    </source>
</evidence>
<sequence length="597" mass="64156">MRPARSPRPAVPQLQSVFLFLPRDGLILDVSCVAGDHGPRGLRTAPLPPNQASQSASHPTLARPSLSQGSRAPRFPSPQIPGLRGLATNPPCIRLPTLPTNPGSQRPRNPPMIPSTPPHFPTNPGSQRPRTTPPSGSLPSPFPPNPGFRGSHTNPPSPFPTTPGLQRPRTPPPSGSPLPPFPFPTNPGSQRASHQPPPFRIPPSPLPHHQGQRLRISPPFRDPPSPPSHSTLRGLAPTPPPSGSPLPLPHQPRVSEASHPPTLQDPPPPLLPSPPTQGVRGLAPSPPGTQIPLPPLPLPHQPRVQRLAPPPPQESPSPCPTTQVDQRLRTQPPPFPQDRPPPVTPPSPPKHQGQRLGTNPPQVPSPLSTQSQVGLQRPSHQPPHGPPPRIPLRLPNQPGLRGLDNPPLQDPPLPLPLPHQPQGVRGLAPTPPSQDPSPHQSQGLRGLATNTPPSGSPPPFPTNPGHSSPSVSTPPGFQDVTRHLCFHSLHASAQIFLTELQPTCERRGEARLRPPLRHESRRPFFALSAPPPPYPPLVSRLPTFSFFFSLPFSILIPRELIPHSGSFSSLPLLLMSVPAYPSNRQLLLPLFRCSRSL</sequence>
<feature type="compositionally biased region" description="Pro residues" evidence="1">
    <location>
        <begin position="331"/>
        <end position="349"/>
    </location>
</feature>
<dbReference type="AlphaFoldDB" id="A0A3R7QP95"/>
<comment type="caution">
    <text evidence="2">The sequence shown here is derived from an EMBL/GenBank/DDBJ whole genome shotgun (WGS) entry which is preliminary data.</text>
</comment>
<proteinExistence type="predicted"/>
<dbReference type="Proteomes" id="UP000283509">
    <property type="component" value="Unassembled WGS sequence"/>
</dbReference>
<feature type="compositionally biased region" description="Pro residues" evidence="1">
    <location>
        <begin position="263"/>
        <end position="275"/>
    </location>
</feature>
<keyword evidence="3" id="KW-1185">Reference proteome</keyword>
<gene>
    <name evidence="2" type="ORF">C7M84_007857</name>
</gene>
<feature type="compositionally biased region" description="Pro residues" evidence="1">
    <location>
        <begin position="284"/>
        <end position="300"/>
    </location>
</feature>
<feature type="compositionally biased region" description="Polar residues" evidence="1">
    <location>
        <begin position="98"/>
        <end position="107"/>
    </location>
</feature>
<feature type="compositionally biased region" description="Pro residues" evidence="1">
    <location>
        <begin position="108"/>
        <end position="121"/>
    </location>
</feature>
<name>A0A3R7QP95_PENVA</name>
<feature type="compositionally biased region" description="Pro residues" evidence="1">
    <location>
        <begin position="237"/>
        <end position="250"/>
    </location>
</feature>
<reference evidence="2 3" key="2">
    <citation type="submission" date="2019-01" db="EMBL/GenBank/DDBJ databases">
        <title>The decoding of complex shrimp genome reveals the adaptation for benthos swimmer, frequently molting mechanism and breeding impact on genome.</title>
        <authorList>
            <person name="Sun Y."/>
            <person name="Gao Y."/>
            <person name="Yu Y."/>
        </authorList>
    </citation>
    <scope>NUCLEOTIDE SEQUENCE [LARGE SCALE GENOMIC DNA]</scope>
    <source>
        <tissue evidence="2">Muscle</tissue>
    </source>
</reference>
<feature type="compositionally biased region" description="Pro residues" evidence="1">
    <location>
        <begin position="308"/>
        <end position="319"/>
    </location>
</feature>
<accession>A0A3R7QP95</accession>
<feature type="compositionally biased region" description="Pro residues" evidence="1">
    <location>
        <begin position="408"/>
        <end position="419"/>
    </location>
</feature>